<gene>
    <name evidence="2" type="ORF">SAMN02745121_07560</name>
</gene>
<evidence type="ECO:0000313" key="2">
    <source>
        <dbReference type="EMBL" id="SFF21566.1"/>
    </source>
</evidence>
<evidence type="ECO:0000256" key="1">
    <source>
        <dbReference type="SAM" id="MobiDB-lite"/>
    </source>
</evidence>
<dbReference type="AlphaFoldDB" id="A0A1I2GY97"/>
<dbReference type="EMBL" id="FOMX01000035">
    <property type="protein sequence ID" value="SFF21566.1"/>
    <property type="molecule type" value="Genomic_DNA"/>
</dbReference>
<keyword evidence="3" id="KW-1185">Reference proteome</keyword>
<name>A0A1I2GY97_9BACT</name>
<feature type="region of interest" description="Disordered" evidence="1">
    <location>
        <begin position="85"/>
        <end position="118"/>
    </location>
</feature>
<dbReference type="Proteomes" id="UP000199400">
    <property type="component" value="Unassembled WGS sequence"/>
</dbReference>
<reference evidence="3" key="1">
    <citation type="submission" date="2016-10" db="EMBL/GenBank/DDBJ databases">
        <authorList>
            <person name="Varghese N."/>
            <person name="Submissions S."/>
        </authorList>
    </citation>
    <scope>NUCLEOTIDE SEQUENCE [LARGE SCALE GENOMIC DNA]</scope>
    <source>
        <strain evidence="3">ATCC 25963</strain>
    </source>
</reference>
<dbReference type="RefSeq" id="WP_096331820.1">
    <property type="nucleotide sequence ID" value="NZ_FOMX01000035.1"/>
</dbReference>
<accession>A0A1I2GY97</accession>
<protein>
    <submittedName>
        <fullName evidence="2">Uncharacterized protein</fullName>
    </submittedName>
</protein>
<evidence type="ECO:0000313" key="3">
    <source>
        <dbReference type="Proteomes" id="UP000199400"/>
    </source>
</evidence>
<organism evidence="2 3">
    <name type="scientific">Nannocystis exedens</name>
    <dbReference type="NCBI Taxonomy" id="54"/>
    <lineage>
        <taxon>Bacteria</taxon>
        <taxon>Pseudomonadati</taxon>
        <taxon>Myxococcota</taxon>
        <taxon>Polyangia</taxon>
        <taxon>Nannocystales</taxon>
        <taxon>Nannocystaceae</taxon>
        <taxon>Nannocystis</taxon>
    </lineage>
</organism>
<sequence length="118" mass="12645">MPQCITANKTLDVTTLDESAGVVYPVRVHAAAAIRITFTPPVSGTVRGTVTVVSVSPPGPNYGSDWVEFTTDNLGQEYTVQVSFTEPPKQDDGWPKPLETPSKSPKFKPLTTCPPSAQ</sequence>
<proteinExistence type="predicted"/>
<dbReference type="STRING" id="54.SAMN02745121_07560"/>